<feature type="compositionally biased region" description="Basic and acidic residues" evidence="5">
    <location>
        <begin position="604"/>
        <end position="624"/>
    </location>
</feature>
<dbReference type="EMBL" id="CAXITT010000077">
    <property type="protein sequence ID" value="CAL1530878.1"/>
    <property type="molecule type" value="Genomic_DNA"/>
</dbReference>
<feature type="transmembrane region" description="Helical" evidence="6">
    <location>
        <begin position="13"/>
        <end position="34"/>
    </location>
</feature>
<evidence type="ECO:0000256" key="3">
    <source>
        <dbReference type="ARBA" id="ARBA00022989"/>
    </source>
</evidence>
<comment type="caution">
    <text evidence="7">The sequence shown here is derived from an EMBL/GenBank/DDBJ whole genome shotgun (WGS) entry which is preliminary data.</text>
</comment>
<evidence type="ECO:0000256" key="1">
    <source>
        <dbReference type="ARBA" id="ARBA00004141"/>
    </source>
</evidence>
<protein>
    <recommendedName>
        <fullName evidence="9">Transmembrane protein 184C</fullName>
    </recommendedName>
</protein>
<evidence type="ECO:0000256" key="6">
    <source>
        <dbReference type="SAM" id="Phobius"/>
    </source>
</evidence>
<feature type="transmembrane region" description="Helical" evidence="6">
    <location>
        <begin position="208"/>
        <end position="231"/>
    </location>
</feature>
<evidence type="ECO:0000256" key="5">
    <source>
        <dbReference type="SAM" id="MobiDB-lite"/>
    </source>
</evidence>
<name>A0AAV2HBV0_LYMST</name>
<evidence type="ECO:0008006" key="9">
    <source>
        <dbReference type="Google" id="ProtNLM"/>
    </source>
</evidence>
<dbReference type="Proteomes" id="UP001497497">
    <property type="component" value="Unassembled WGS sequence"/>
</dbReference>
<evidence type="ECO:0000256" key="4">
    <source>
        <dbReference type="ARBA" id="ARBA00023136"/>
    </source>
</evidence>
<feature type="region of interest" description="Disordered" evidence="5">
    <location>
        <begin position="553"/>
        <end position="591"/>
    </location>
</feature>
<gene>
    <name evidence="7" type="ORF">GSLYS_00005003001</name>
</gene>
<keyword evidence="4 6" id="KW-0472">Membrane</keyword>
<dbReference type="AlphaFoldDB" id="A0AAV2HBV0"/>
<dbReference type="SMART" id="SM01417">
    <property type="entry name" value="Solute_trans_a"/>
    <property type="match status" value="1"/>
</dbReference>
<feature type="transmembrane region" description="Helical" evidence="6">
    <location>
        <begin position="252"/>
        <end position="272"/>
    </location>
</feature>
<proteinExistence type="predicted"/>
<feature type="region of interest" description="Disordered" evidence="5">
    <location>
        <begin position="603"/>
        <end position="624"/>
    </location>
</feature>
<evidence type="ECO:0000256" key="2">
    <source>
        <dbReference type="ARBA" id="ARBA00022692"/>
    </source>
</evidence>
<keyword evidence="2 6" id="KW-0812">Transmembrane</keyword>
<feature type="compositionally biased region" description="Polar residues" evidence="5">
    <location>
        <begin position="553"/>
        <end position="566"/>
    </location>
</feature>
<dbReference type="InterPro" id="IPR005178">
    <property type="entry name" value="Ostalpha/TMEM184C"/>
</dbReference>
<feature type="region of interest" description="Disordered" evidence="5">
    <location>
        <begin position="486"/>
        <end position="511"/>
    </location>
</feature>
<reference evidence="7 8" key="1">
    <citation type="submission" date="2024-04" db="EMBL/GenBank/DDBJ databases">
        <authorList>
            <consortium name="Genoscope - CEA"/>
            <person name="William W."/>
        </authorList>
    </citation>
    <scope>NUCLEOTIDE SEQUENCE [LARGE SCALE GENOMIC DNA]</scope>
</reference>
<evidence type="ECO:0000313" key="8">
    <source>
        <dbReference type="Proteomes" id="UP001497497"/>
    </source>
</evidence>
<evidence type="ECO:0000313" key="7">
    <source>
        <dbReference type="EMBL" id="CAL1530878.1"/>
    </source>
</evidence>
<accession>A0AAV2HBV0</accession>
<dbReference type="Pfam" id="PF03619">
    <property type="entry name" value="Solute_trans_a"/>
    <property type="match status" value="1"/>
</dbReference>
<dbReference type="PANTHER" id="PTHR23423">
    <property type="entry name" value="ORGANIC SOLUTE TRANSPORTER-RELATED"/>
    <property type="match status" value="1"/>
</dbReference>
<keyword evidence="3 6" id="KW-1133">Transmembrane helix</keyword>
<keyword evidence="8" id="KW-1185">Reference proteome</keyword>
<comment type="subcellular location">
    <subcellularLocation>
        <location evidence="1">Membrane</location>
        <topology evidence="1">Multi-pass membrane protein</topology>
    </subcellularLocation>
</comment>
<feature type="transmembrane region" description="Helical" evidence="6">
    <location>
        <begin position="83"/>
        <end position="101"/>
    </location>
</feature>
<sequence>MECRHILGVWRKWIGFVVVASYIVLLVIAVPLCIKELERKGAPDHVQAWFIGGMFVLMALPISFWGILQHIINYTSPYLQRHIIRILWMVPIYALNAWFALRFPEAAIYLDTLRECYEAYVIYNFMAYLLSFLHHEYPDLTKQVEGKTVYFIFPLCLLPSCRNGQKFIQRCKHGVLQYTLVRPAMTIIAFFCEMGGKYDEGDFNFVTAWSYIVIISNMSQIFAMYCLVLFYRAFREELKPLRPVPKFLCVKAVVFLSFWQALLIAALAKTGAIPSDGPWIFYKNIKEVSTGIQDFVICIEMFLAAIAHYFSFSHKPFVNLAADQQNCCDSFLSMWDVRDVTGDVLEHARFIGTGVHKTLSRGKRFMTKENERTPLLTDTSQASGCDRVRQNGQPPTPAVILDAGDISDDPNKFTLSTSSMSNYAIFESSTEDQLKGLSRSVSLKAYNSGEEDATAGIQSQRLLQNQVKPVAAGDIVIEKVASQNKHNGENNMSIKNPDLILNPHGSRTHDDDYEHLDNLSDNDAYENRSELLEGKKLLSEDTEEPHLKTLADLNSIQSDTEESSTVKLDYMESAQSDGNSEDLVDSQSLTEDRLDAAEQTIVTHQEELPLQDVKETAYHDDPVV</sequence>
<feature type="transmembrane region" description="Helical" evidence="6">
    <location>
        <begin position="46"/>
        <end position="68"/>
    </location>
</feature>
<feature type="transmembrane region" description="Helical" evidence="6">
    <location>
        <begin position="175"/>
        <end position="196"/>
    </location>
</feature>
<dbReference type="GO" id="GO:0016020">
    <property type="term" value="C:membrane"/>
    <property type="evidence" value="ECO:0007669"/>
    <property type="project" value="UniProtKB-SubCell"/>
</dbReference>
<organism evidence="7 8">
    <name type="scientific">Lymnaea stagnalis</name>
    <name type="common">Great pond snail</name>
    <name type="synonym">Helix stagnalis</name>
    <dbReference type="NCBI Taxonomy" id="6523"/>
    <lineage>
        <taxon>Eukaryota</taxon>
        <taxon>Metazoa</taxon>
        <taxon>Spiralia</taxon>
        <taxon>Lophotrochozoa</taxon>
        <taxon>Mollusca</taxon>
        <taxon>Gastropoda</taxon>
        <taxon>Heterobranchia</taxon>
        <taxon>Euthyneura</taxon>
        <taxon>Panpulmonata</taxon>
        <taxon>Hygrophila</taxon>
        <taxon>Lymnaeoidea</taxon>
        <taxon>Lymnaeidae</taxon>
        <taxon>Lymnaea</taxon>
    </lineage>
</organism>